<accession>A0A544TRM3</accession>
<dbReference type="PANTHER" id="PTHR30477">
    <property type="entry name" value="ABC-TRANSPORTER METAL-BINDING PROTEIN"/>
    <property type="match status" value="1"/>
</dbReference>
<organism evidence="10 11">
    <name type="scientific">Psychrobacillus vulpis</name>
    <dbReference type="NCBI Taxonomy" id="2325572"/>
    <lineage>
        <taxon>Bacteria</taxon>
        <taxon>Bacillati</taxon>
        <taxon>Bacillota</taxon>
        <taxon>Bacilli</taxon>
        <taxon>Bacillales</taxon>
        <taxon>Bacillaceae</taxon>
        <taxon>Psychrobacillus</taxon>
    </lineage>
</organism>
<dbReference type="InterPro" id="IPR037294">
    <property type="entry name" value="ABC_BtuC-like"/>
</dbReference>
<evidence type="ECO:0000256" key="6">
    <source>
        <dbReference type="ARBA" id="ARBA00022989"/>
    </source>
</evidence>
<evidence type="ECO:0000256" key="1">
    <source>
        <dbReference type="ARBA" id="ARBA00004651"/>
    </source>
</evidence>
<dbReference type="SUPFAM" id="SSF81345">
    <property type="entry name" value="ABC transporter involved in vitamin B12 uptake, BtuC"/>
    <property type="match status" value="1"/>
</dbReference>
<keyword evidence="11" id="KW-1185">Reference proteome</keyword>
<dbReference type="Pfam" id="PF00950">
    <property type="entry name" value="ABC-3"/>
    <property type="match status" value="1"/>
</dbReference>
<dbReference type="Proteomes" id="UP000316626">
    <property type="component" value="Unassembled WGS sequence"/>
</dbReference>
<comment type="caution">
    <text evidence="10">The sequence shown here is derived from an EMBL/GenBank/DDBJ whole genome shotgun (WGS) entry which is preliminary data.</text>
</comment>
<feature type="transmembrane region" description="Helical" evidence="9">
    <location>
        <begin position="201"/>
        <end position="220"/>
    </location>
</feature>
<comment type="subcellular location">
    <subcellularLocation>
        <location evidence="1 8">Cell membrane</location>
        <topology evidence="1 8">Multi-pass membrane protein</topology>
    </subcellularLocation>
</comment>
<feature type="transmembrane region" description="Helical" evidence="9">
    <location>
        <begin position="227"/>
        <end position="246"/>
    </location>
</feature>
<evidence type="ECO:0000256" key="9">
    <source>
        <dbReference type="SAM" id="Phobius"/>
    </source>
</evidence>
<dbReference type="AlphaFoldDB" id="A0A544TRM3"/>
<gene>
    <name evidence="10" type="ORF">FG384_09380</name>
</gene>
<comment type="similarity">
    <text evidence="2 8">Belongs to the ABC-3 integral membrane protein family.</text>
</comment>
<dbReference type="GO" id="GO:0055085">
    <property type="term" value="P:transmembrane transport"/>
    <property type="evidence" value="ECO:0007669"/>
    <property type="project" value="InterPro"/>
</dbReference>
<feature type="transmembrane region" description="Helical" evidence="9">
    <location>
        <begin position="252"/>
        <end position="271"/>
    </location>
</feature>
<dbReference type="GO" id="GO:0043190">
    <property type="term" value="C:ATP-binding cassette (ABC) transporter complex"/>
    <property type="evidence" value="ECO:0007669"/>
    <property type="project" value="InterPro"/>
</dbReference>
<evidence type="ECO:0000256" key="4">
    <source>
        <dbReference type="ARBA" id="ARBA00022475"/>
    </source>
</evidence>
<dbReference type="InterPro" id="IPR001626">
    <property type="entry name" value="ABC_TroCD"/>
</dbReference>
<sequence length="296" mass="32367">MNEFWVLLTGSLVGITCGLTGVFLILRKTAMIADAISHTVLFGIVVAFMITQSLSGYWMLIGAAIAGLLTTFLVQVLQSGGLQEDAAIGVVFTSLFALGVLFITLFAGNVHLDVEHVLMGEIAFVPWDTWDVFGFSMPKAVWMLLFVLLLNVLFLVFFYKEIKLSTFDPVFALSIGLPILAMHYSYMTLVSLTTVAAFDSVGAVLVVAMLIGPAATAYLMSKSVSGMIVWSMTFGVTAAITGYYLAKLWNTSIAGMMAAMIGVIFMLVFLFKPHDGWIWKTFKRMKLQKTNIQANS</sequence>
<feature type="transmembrane region" description="Helical" evidence="9">
    <location>
        <begin position="56"/>
        <end position="74"/>
    </location>
</feature>
<feature type="transmembrane region" description="Helical" evidence="9">
    <location>
        <begin position="86"/>
        <end position="108"/>
    </location>
</feature>
<keyword evidence="7 9" id="KW-0472">Membrane</keyword>
<feature type="transmembrane region" description="Helical" evidence="9">
    <location>
        <begin position="32"/>
        <end position="50"/>
    </location>
</feature>
<dbReference type="CDD" id="cd06550">
    <property type="entry name" value="TM_ABC_iron-siderophores_like"/>
    <property type="match status" value="1"/>
</dbReference>
<dbReference type="PANTHER" id="PTHR30477:SF8">
    <property type="entry name" value="METAL TRANSPORT SYSTEM MEMBRANE PROTEIN CT_070-RELATED"/>
    <property type="match status" value="1"/>
</dbReference>
<protein>
    <submittedName>
        <fullName evidence="10">Metal ABC transporter permease</fullName>
    </submittedName>
</protein>
<name>A0A544TRM3_9BACI</name>
<feature type="transmembrane region" description="Helical" evidence="9">
    <location>
        <begin position="170"/>
        <end position="189"/>
    </location>
</feature>
<evidence type="ECO:0000313" key="10">
    <source>
        <dbReference type="EMBL" id="TQR20097.1"/>
    </source>
</evidence>
<evidence type="ECO:0000256" key="3">
    <source>
        <dbReference type="ARBA" id="ARBA00022448"/>
    </source>
</evidence>
<dbReference type="EMBL" id="VDGI01000008">
    <property type="protein sequence ID" value="TQR20097.1"/>
    <property type="molecule type" value="Genomic_DNA"/>
</dbReference>
<evidence type="ECO:0000256" key="5">
    <source>
        <dbReference type="ARBA" id="ARBA00022692"/>
    </source>
</evidence>
<proteinExistence type="inferred from homology"/>
<dbReference type="GO" id="GO:0010043">
    <property type="term" value="P:response to zinc ion"/>
    <property type="evidence" value="ECO:0007669"/>
    <property type="project" value="TreeGrafter"/>
</dbReference>
<dbReference type="RefSeq" id="WP_142642340.1">
    <property type="nucleotide sequence ID" value="NZ_VDGI01000008.1"/>
</dbReference>
<feature type="transmembrane region" description="Helical" evidence="9">
    <location>
        <begin position="140"/>
        <end position="158"/>
    </location>
</feature>
<keyword evidence="6 9" id="KW-1133">Transmembrane helix</keyword>
<evidence type="ECO:0000256" key="8">
    <source>
        <dbReference type="RuleBase" id="RU003943"/>
    </source>
</evidence>
<feature type="transmembrane region" description="Helical" evidence="9">
    <location>
        <begin position="6"/>
        <end position="25"/>
    </location>
</feature>
<dbReference type="Gene3D" id="1.10.3470.10">
    <property type="entry name" value="ABC transporter involved in vitamin B12 uptake, BtuC"/>
    <property type="match status" value="1"/>
</dbReference>
<evidence type="ECO:0000313" key="11">
    <source>
        <dbReference type="Proteomes" id="UP000316626"/>
    </source>
</evidence>
<evidence type="ECO:0000256" key="7">
    <source>
        <dbReference type="ARBA" id="ARBA00023136"/>
    </source>
</evidence>
<dbReference type="OrthoDB" id="9788905at2"/>
<reference evidence="10 11" key="1">
    <citation type="submission" date="2019-06" db="EMBL/GenBank/DDBJ databases">
        <title>Psychrobacillus vulpis sp. nov., a new species isolated from feces of a red fox that inhabits in The Tablas de Daimiel Natural Park, Albacete, Spain.</title>
        <authorList>
            <person name="Rodriguez M."/>
            <person name="Reina J.C."/>
            <person name="Bejar V."/>
            <person name="Llamas I."/>
        </authorList>
    </citation>
    <scope>NUCLEOTIDE SEQUENCE [LARGE SCALE GENOMIC DNA]</scope>
    <source>
        <strain evidence="10 11">Z8</strain>
    </source>
</reference>
<keyword evidence="3 8" id="KW-0813">Transport</keyword>
<keyword evidence="4" id="KW-1003">Cell membrane</keyword>
<keyword evidence="5 8" id="KW-0812">Transmembrane</keyword>
<evidence type="ECO:0000256" key="2">
    <source>
        <dbReference type="ARBA" id="ARBA00008034"/>
    </source>
</evidence>